<comment type="caution">
    <text evidence="1">The sequence shown here is derived from an EMBL/GenBank/DDBJ whole genome shotgun (WGS) entry which is preliminary data.</text>
</comment>
<evidence type="ECO:0000313" key="2">
    <source>
        <dbReference type="Proteomes" id="UP000765509"/>
    </source>
</evidence>
<name>A0A9Q3Q4T4_9BASI</name>
<reference evidence="1" key="1">
    <citation type="submission" date="2021-03" db="EMBL/GenBank/DDBJ databases">
        <title>Draft genome sequence of rust myrtle Austropuccinia psidii MF-1, a brazilian biotype.</title>
        <authorList>
            <person name="Quecine M.C."/>
            <person name="Pachon D.M.R."/>
            <person name="Bonatelli M.L."/>
            <person name="Correr F.H."/>
            <person name="Franceschini L.M."/>
            <person name="Leite T.F."/>
            <person name="Margarido G.R.A."/>
            <person name="Almeida C.A."/>
            <person name="Ferrarezi J.A."/>
            <person name="Labate C.A."/>
        </authorList>
    </citation>
    <scope>NUCLEOTIDE SEQUENCE</scope>
    <source>
        <strain evidence="1">MF-1</strain>
    </source>
</reference>
<keyword evidence="2" id="KW-1185">Reference proteome</keyword>
<dbReference type="Proteomes" id="UP000765509">
    <property type="component" value="Unassembled WGS sequence"/>
</dbReference>
<dbReference type="AlphaFoldDB" id="A0A9Q3Q4T4"/>
<evidence type="ECO:0000313" key="1">
    <source>
        <dbReference type="EMBL" id="MBW0585304.1"/>
    </source>
</evidence>
<accession>A0A9Q3Q4T4</accession>
<sequence length="137" mass="15114">MRPKAAKGAVHHPPKPQVGHLSQFLTKNPMNPKWPKTILGPKLAIKISPCPLETIRGYQIGSKHGLTSSSGEVFPSFNALCTQRPGVVLWYSIPFLKIDSWKIKIKLTNSGNHHSKDILKITKNPGITSTVGRNGRF</sequence>
<dbReference type="EMBL" id="AVOT02120517">
    <property type="protein sequence ID" value="MBW0585304.1"/>
    <property type="molecule type" value="Genomic_DNA"/>
</dbReference>
<protein>
    <submittedName>
        <fullName evidence="1">Uncharacterized protein</fullName>
    </submittedName>
</protein>
<gene>
    <name evidence="1" type="ORF">O181_125019</name>
</gene>
<proteinExistence type="predicted"/>
<organism evidence="1 2">
    <name type="scientific">Austropuccinia psidii MF-1</name>
    <dbReference type="NCBI Taxonomy" id="1389203"/>
    <lineage>
        <taxon>Eukaryota</taxon>
        <taxon>Fungi</taxon>
        <taxon>Dikarya</taxon>
        <taxon>Basidiomycota</taxon>
        <taxon>Pucciniomycotina</taxon>
        <taxon>Pucciniomycetes</taxon>
        <taxon>Pucciniales</taxon>
        <taxon>Sphaerophragmiaceae</taxon>
        <taxon>Austropuccinia</taxon>
    </lineage>
</organism>